<dbReference type="AlphaFoldDB" id="A0A5P6NYW8"/>
<dbReference type="SUPFAM" id="SSF52540">
    <property type="entry name" value="P-loop containing nucleoside triphosphate hydrolases"/>
    <property type="match status" value="1"/>
</dbReference>
<evidence type="ECO:0000313" key="2">
    <source>
        <dbReference type="EMBL" id="QFI71250.1"/>
    </source>
</evidence>
<dbReference type="InterPro" id="IPR027417">
    <property type="entry name" value="P-loop_NTPase"/>
</dbReference>
<dbReference type="RefSeq" id="WP_151642160.1">
    <property type="nucleotide sequence ID" value="NZ_CP044543.1"/>
</dbReference>
<dbReference type="OrthoDB" id="8224813at2"/>
<dbReference type="Proteomes" id="UP000325641">
    <property type="component" value="Chromosome"/>
</dbReference>
<dbReference type="EMBL" id="CP044543">
    <property type="protein sequence ID" value="QFI71250.1"/>
    <property type="molecule type" value="Genomic_DNA"/>
</dbReference>
<reference evidence="3" key="1">
    <citation type="submission" date="2019-10" db="EMBL/GenBank/DDBJ databases">
        <title>Complete Genome Sequence of Bradyrhizobium betae type strain PL7HG1T.</title>
        <authorList>
            <person name="Bromfield E.S.P."/>
            <person name="Cloutier S."/>
        </authorList>
    </citation>
    <scope>NUCLEOTIDE SEQUENCE [LARGE SCALE GENOMIC DNA]</scope>
    <source>
        <strain evidence="3">PL7HG1</strain>
    </source>
</reference>
<dbReference type="KEGG" id="bbet:F8237_01990"/>
<gene>
    <name evidence="2" type="ORF">F8237_01990</name>
</gene>
<feature type="compositionally biased region" description="Low complexity" evidence="1">
    <location>
        <begin position="66"/>
        <end position="76"/>
    </location>
</feature>
<proteinExistence type="predicted"/>
<accession>A0A5P6NYW8</accession>
<name>A0A5P6NYW8_9BRAD</name>
<evidence type="ECO:0000313" key="3">
    <source>
        <dbReference type="Proteomes" id="UP000325641"/>
    </source>
</evidence>
<sequence length="501" mass="55573">MEDRTNHNRFAAQLAERMRNETAVIVLPAAPRIDTAYVAAGEARIVDFEQHASGDKPARKPRKARVTPTAAPTPVSTAARAATVAPTQPTTEPAAMSNVYNIFAPAASTTAHLKAGFMGKQGAGKSVTGSLFAIALVRHLKACGVTYASKPVAFFDTETGSDWMIPLFEEVGIPLVVAKKRTFSDLIAAMKWAEENASVLIIDSITHPWRELQESYLKKKQRSFLQIDDWSFLKGPHGWQQFTDLYINSKLHIIMCGRAGDDTEQYTDENGKRQFEKVGVKMKTETETGFEPSLLVLMERDMNLRTNKVAHVASVVKDRSMLLDGKDFKFEGYYENGERLPTETLVKQVWTAFAPHILRLNIGGQHVGVQAMGDSTHMIKTERRDWQPVQRKIVLDEIKDLLTMHVPGQTVADKQRRVVLMKDHFSAGWVEIEETFDLLTLRAGYDSLHQALEGKPSRYAAAMEAEHVPPLADDIPHSRIKADAAPADLNDSLPEFAAAAG</sequence>
<evidence type="ECO:0000256" key="1">
    <source>
        <dbReference type="SAM" id="MobiDB-lite"/>
    </source>
</evidence>
<feature type="region of interest" description="Disordered" evidence="1">
    <location>
        <begin position="50"/>
        <end position="76"/>
    </location>
</feature>
<protein>
    <submittedName>
        <fullName evidence="2">AAA family ATPase</fullName>
    </submittedName>
</protein>
<organism evidence="2 3">
    <name type="scientific">Bradyrhizobium betae</name>
    <dbReference type="NCBI Taxonomy" id="244734"/>
    <lineage>
        <taxon>Bacteria</taxon>
        <taxon>Pseudomonadati</taxon>
        <taxon>Pseudomonadota</taxon>
        <taxon>Alphaproteobacteria</taxon>
        <taxon>Hyphomicrobiales</taxon>
        <taxon>Nitrobacteraceae</taxon>
        <taxon>Bradyrhizobium</taxon>
    </lineage>
</organism>
<dbReference type="Pfam" id="PF13479">
    <property type="entry name" value="AAA_24"/>
    <property type="match status" value="1"/>
</dbReference>